<proteinExistence type="predicted"/>
<dbReference type="AlphaFoldDB" id="A0AAY4EZ87"/>
<evidence type="ECO:0000256" key="1">
    <source>
        <dbReference type="ARBA" id="ARBA00023054"/>
    </source>
</evidence>
<dbReference type="Proteomes" id="UP000694580">
    <property type="component" value="Chromosome 3"/>
</dbReference>
<accession>A0AAY4EZ87</accession>
<keyword evidence="6" id="KW-1185">Reference proteome</keyword>
<feature type="domain" description="Cilia- and flagella-associated protein 58 central coiled coil" evidence="4">
    <location>
        <begin position="428"/>
        <end position="732"/>
    </location>
</feature>
<dbReference type="Ensembl" id="ENSDCDT00010073836.1">
    <property type="protein sequence ID" value="ENSDCDP00010063032.1"/>
    <property type="gene ID" value="ENSDCDG00010034442.1"/>
</dbReference>
<reference evidence="5 6" key="1">
    <citation type="submission" date="2020-06" db="EMBL/GenBank/DDBJ databases">
        <authorList>
            <consortium name="Wellcome Sanger Institute Data Sharing"/>
        </authorList>
    </citation>
    <scope>NUCLEOTIDE SEQUENCE [LARGE SCALE GENOMIC DNA]</scope>
</reference>
<dbReference type="Pfam" id="PF21771">
    <property type="entry name" value="CFAP58_CC"/>
    <property type="match status" value="1"/>
</dbReference>
<protein>
    <recommendedName>
        <fullName evidence="4">Cilia- and flagella-associated protein 58 central coiled coil domain-containing protein</fullName>
    </recommendedName>
</protein>
<feature type="coiled-coil region" evidence="2">
    <location>
        <begin position="707"/>
        <end position="744"/>
    </location>
</feature>
<organism evidence="5 6">
    <name type="scientific">Denticeps clupeoides</name>
    <name type="common">denticle herring</name>
    <dbReference type="NCBI Taxonomy" id="299321"/>
    <lineage>
        <taxon>Eukaryota</taxon>
        <taxon>Metazoa</taxon>
        <taxon>Chordata</taxon>
        <taxon>Craniata</taxon>
        <taxon>Vertebrata</taxon>
        <taxon>Euteleostomi</taxon>
        <taxon>Actinopterygii</taxon>
        <taxon>Neopterygii</taxon>
        <taxon>Teleostei</taxon>
        <taxon>Clupei</taxon>
        <taxon>Clupeiformes</taxon>
        <taxon>Denticipitoidei</taxon>
        <taxon>Denticipitidae</taxon>
        <taxon>Denticeps</taxon>
    </lineage>
</organism>
<dbReference type="PANTHER" id="PTHR32083:SF0">
    <property type="entry name" value="CILIA AND FLAGELLA-ASSOCIATED PROTEIN 58"/>
    <property type="match status" value="1"/>
</dbReference>
<feature type="region of interest" description="Disordered" evidence="3">
    <location>
        <begin position="333"/>
        <end position="377"/>
    </location>
</feature>
<evidence type="ECO:0000313" key="6">
    <source>
        <dbReference type="Proteomes" id="UP000694580"/>
    </source>
</evidence>
<reference evidence="5" key="2">
    <citation type="submission" date="2025-08" db="UniProtKB">
        <authorList>
            <consortium name="Ensembl"/>
        </authorList>
    </citation>
    <scope>IDENTIFICATION</scope>
</reference>
<reference evidence="5" key="3">
    <citation type="submission" date="2025-09" db="UniProtKB">
        <authorList>
            <consortium name="Ensembl"/>
        </authorList>
    </citation>
    <scope>IDENTIFICATION</scope>
</reference>
<dbReference type="GeneTree" id="ENSGT00530000063534"/>
<name>A0AAY4EZ87_9TELE</name>
<feature type="coiled-coil region" evidence="2">
    <location>
        <begin position="867"/>
        <end position="901"/>
    </location>
</feature>
<evidence type="ECO:0000256" key="2">
    <source>
        <dbReference type="SAM" id="Coils"/>
    </source>
</evidence>
<evidence type="ECO:0000256" key="3">
    <source>
        <dbReference type="SAM" id="MobiDB-lite"/>
    </source>
</evidence>
<dbReference type="GO" id="GO:0005856">
    <property type="term" value="C:cytoskeleton"/>
    <property type="evidence" value="ECO:0007669"/>
    <property type="project" value="TreeGrafter"/>
</dbReference>
<gene>
    <name evidence="5" type="primary">CFAP58</name>
</gene>
<feature type="compositionally biased region" description="Polar residues" evidence="3">
    <location>
        <begin position="338"/>
        <end position="368"/>
    </location>
</feature>
<sequence>MKAASVQSQPLHIINHQMKNFYAVRHVTRTDLCASSARVCGTCSAVPSATLRFWRRCCPWPVLGSARCSVRASEKGQDVEAKEGISVKEFQDVLNELGGEKIQERFPAEYEKVTKALKKSHENEKRLMAKCRELSAEITSYSVKVTAAMKLTQEDQGTITTMKKELEKAWKIVDAAREKELQNKETIQSLKQEIVTLTEQSRGASTKHNVDELLKVNTELKKEHEEMLKELANQRQNLSKSITGQQDLEAWKEDAVQTISKLQQEVQVHQNECSRETRQRERLDKKVMQLQAALDTSQADIRMLTQQNQHSQDEQQRLEQQLREQKVMFERTTKELEQQQQRNSKLQQENEQNTTSLEQLSLDNQQKSSHLKIKEEECSHMRQEISKLSKVREATQRKLHQTEDQKVELEQQRDTLKSQMTGMEREMELSKRQMESLKKSIDDLVRERDLLNQNLIKASSTTEKQISIVKIHEQTKKNLDQEISNYRNEAQKQRNIIFQLEKERDRYINQASNLTHKVLQHMEDIKVKEMQIFDYRKKLAEAETNLKQQQNLYEVVRADRNLYSKNHIESQSEIAEMRKKLKIAAQQMEQLKEESSVKEVALLKEQQEIHKMEKEKDCMKTDLQKLKQQIQEMKLVIENKEAEEKKLLKIIADADADNLQQKKALDQVISNRNLLGTVLVRRNDELALLYEKIDIQQALLNKGEQQYERRVEDIRLLKLEIKNLRREKIILTKTASNIEELRREVCHMQRELVKERNRCRALEEEVQNPLNVHRWRELEARDPGSYELIQKIHSLQKRLIAKSDEVVEKELLLQEKDTLYVELKHILARQPGLEAAEQLQIYQQTIRERTKQLKVLTSELNMFESLKQQDKYEIERLTSELQNVKKKYLSLKRKEQQAKEKERTLAQVGVPVIQPQWADGPRFTGGGFNLKQSSRVPA</sequence>
<dbReference type="PANTHER" id="PTHR32083">
    <property type="entry name" value="CILIA AND FLAGELLA-ASSOCIATED PROTEIN 58-RELATED"/>
    <property type="match status" value="1"/>
</dbReference>
<dbReference type="InterPro" id="IPR049270">
    <property type="entry name" value="CFAP58_CC"/>
</dbReference>
<keyword evidence="1 2" id="KW-0175">Coiled coil</keyword>
<evidence type="ECO:0000259" key="4">
    <source>
        <dbReference type="Pfam" id="PF21771"/>
    </source>
</evidence>
<evidence type="ECO:0000313" key="5">
    <source>
        <dbReference type="Ensembl" id="ENSDCDP00010063032.1"/>
    </source>
</evidence>